<gene>
    <name evidence="3" type="ORF">GCM10010412_072500</name>
</gene>
<organism evidence="3 4">
    <name type="scientific">Nonomuraea recticatena</name>
    <dbReference type="NCBI Taxonomy" id="46178"/>
    <lineage>
        <taxon>Bacteria</taxon>
        <taxon>Bacillati</taxon>
        <taxon>Actinomycetota</taxon>
        <taxon>Actinomycetes</taxon>
        <taxon>Streptosporangiales</taxon>
        <taxon>Streptosporangiaceae</taxon>
        <taxon>Nonomuraea</taxon>
    </lineage>
</organism>
<feature type="signal peptide" evidence="1">
    <location>
        <begin position="1"/>
        <end position="27"/>
    </location>
</feature>
<dbReference type="Pfam" id="PF05305">
    <property type="entry name" value="DUF732"/>
    <property type="match status" value="1"/>
</dbReference>
<evidence type="ECO:0000259" key="2">
    <source>
        <dbReference type="Pfam" id="PF05305"/>
    </source>
</evidence>
<dbReference type="EMBL" id="BAAATE010000026">
    <property type="protein sequence ID" value="GAA2685465.1"/>
    <property type="molecule type" value="Genomic_DNA"/>
</dbReference>
<dbReference type="InterPro" id="IPR007969">
    <property type="entry name" value="DUF732"/>
</dbReference>
<feature type="domain" description="DUF732" evidence="2">
    <location>
        <begin position="52"/>
        <end position="116"/>
    </location>
</feature>
<evidence type="ECO:0000256" key="1">
    <source>
        <dbReference type="SAM" id="SignalP"/>
    </source>
</evidence>
<evidence type="ECO:0000313" key="3">
    <source>
        <dbReference type="EMBL" id="GAA2685465.1"/>
    </source>
</evidence>
<comment type="caution">
    <text evidence="3">The sequence shown here is derived from an EMBL/GenBank/DDBJ whole genome shotgun (WGS) entry which is preliminary data.</text>
</comment>
<keyword evidence="1" id="KW-0732">Signal</keyword>
<name>A0ABN3SUS5_9ACTN</name>
<protein>
    <recommendedName>
        <fullName evidence="2">DUF732 domain-containing protein</fullName>
    </recommendedName>
</protein>
<keyword evidence="4" id="KW-1185">Reference proteome</keyword>
<evidence type="ECO:0000313" key="4">
    <source>
        <dbReference type="Proteomes" id="UP001501666"/>
    </source>
</evidence>
<feature type="chain" id="PRO_5046765616" description="DUF732 domain-containing protein" evidence="1">
    <location>
        <begin position="28"/>
        <end position="116"/>
    </location>
</feature>
<dbReference type="Proteomes" id="UP001501666">
    <property type="component" value="Unassembled WGS sequence"/>
</dbReference>
<accession>A0ABN3SUS5</accession>
<reference evidence="3 4" key="1">
    <citation type="journal article" date="2019" name="Int. J. Syst. Evol. Microbiol.">
        <title>The Global Catalogue of Microorganisms (GCM) 10K type strain sequencing project: providing services to taxonomists for standard genome sequencing and annotation.</title>
        <authorList>
            <consortium name="The Broad Institute Genomics Platform"/>
            <consortium name="The Broad Institute Genome Sequencing Center for Infectious Disease"/>
            <person name="Wu L."/>
            <person name="Ma J."/>
        </authorList>
    </citation>
    <scope>NUCLEOTIDE SEQUENCE [LARGE SCALE GENOMIC DNA]</scope>
    <source>
        <strain evidence="3 4">JCM 6835</strain>
    </source>
</reference>
<sequence>MLLTRSVVLSAAVSLAVVAMGVTGAHASAVPLPIKPGSAAISVHAVVDPSPDQEFLNRIHAAGIVAPDGQAVAVGRKLARLSASGASYTTLSEVVRDFGVYDHHVDAFIQAALAVY</sequence>
<proteinExistence type="predicted"/>